<name>A0A2A5WIG2_9GAMM</name>
<dbReference type="NCBIfam" id="NF007757">
    <property type="entry name" value="PRK10438.1"/>
    <property type="match status" value="1"/>
</dbReference>
<evidence type="ECO:0000256" key="3">
    <source>
        <dbReference type="ARBA" id="ARBA00039118"/>
    </source>
</evidence>
<dbReference type="PANTHER" id="PTHR47799:SF1">
    <property type="entry name" value="OMEGA-AMIDASE YAFV"/>
    <property type="match status" value="1"/>
</dbReference>
<dbReference type="Pfam" id="PF00795">
    <property type="entry name" value="CN_hydrolase"/>
    <property type="match status" value="1"/>
</dbReference>
<dbReference type="EMBL" id="NTKD01000071">
    <property type="protein sequence ID" value="PDH36279.1"/>
    <property type="molecule type" value="Genomic_DNA"/>
</dbReference>
<comment type="caution">
    <text evidence="7">The sequence shown here is derived from an EMBL/GenBank/DDBJ whole genome shotgun (WGS) entry which is preliminary data.</text>
</comment>
<protein>
    <recommendedName>
        <fullName evidence="5">Omega-amidase YafV</fullName>
        <ecNumber evidence="3">3.5.1.3</ecNumber>
    </recommendedName>
</protein>
<dbReference type="PANTHER" id="PTHR47799">
    <property type="entry name" value="OMEGA-AMIDASE YAFV"/>
    <property type="match status" value="1"/>
</dbReference>
<organism evidence="7 8">
    <name type="scientific">OM182 bacterium MED-G24</name>
    <dbReference type="NCBI Taxonomy" id="1986255"/>
    <lineage>
        <taxon>Bacteria</taxon>
        <taxon>Pseudomonadati</taxon>
        <taxon>Pseudomonadota</taxon>
        <taxon>Gammaproteobacteria</taxon>
        <taxon>OMG group</taxon>
        <taxon>OM182 clade</taxon>
    </lineage>
</organism>
<dbReference type="CDD" id="cd07575">
    <property type="entry name" value="Xc-1258_like"/>
    <property type="match status" value="1"/>
</dbReference>
<feature type="domain" description="CN hydrolase" evidence="6">
    <location>
        <begin position="6"/>
        <end position="245"/>
    </location>
</feature>
<evidence type="ECO:0000259" key="6">
    <source>
        <dbReference type="PROSITE" id="PS50263"/>
    </source>
</evidence>
<keyword evidence="2 7" id="KW-0378">Hydrolase</keyword>
<evidence type="ECO:0000313" key="8">
    <source>
        <dbReference type="Proteomes" id="UP000219327"/>
    </source>
</evidence>
<gene>
    <name evidence="7" type="ORF">CNE99_09955</name>
</gene>
<proteinExistence type="inferred from homology"/>
<dbReference type="InterPro" id="IPR036526">
    <property type="entry name" value="C-N_Hydrolase_sf"/>
</dbReference>
<evidence type="ECO:0000256" key="2">
    <source>
        <dbReference type="ARBA" id="ARBA00022801"/>
    </source>
</evidence>
<sequence length="273" mass="31513">MHKDQLAITLVQTELVWENPEANRDHMTRRLSDLPETDLVVLPEMWSTGFSMASERLAEPMAGSTIAWMKATAGNLEVPIAGSVIIEDQGRHFNRFCLALPNGDIQHYDKRHLFRMAGEHKHYAAGHSRPVFELHGYRLLPQVCYDLRFPVFMRNRNHHRSVDHEESYDLMLVVANWPARRRHHWRTLLQARAIENQCYVVGVNRIGIDGNDVEYCGDSIVADFEGMLLADLREEDAVHRVVINREDLVNYRNGFPAWKDADEFDLTIEGDPD</sequence>
<dbReference type="EC" id="3.5.1.3" evidence="3"/>
<dbReference type="AlphaFoldDB" id="A0A2A5WIG2"/>
<evidence type="ECO:0000256" key="4">
    <source>
        <dbReference type="ARBA" id="ARBA00052904"/>
    </source>
</evidence>
<dbReference type="FunFam" id="3.60.110.10:FF:000004">
    <property type="entry name" value="Carbon-nitrogen hydrolase"/>
    <property type="match status" value="1"/>
</dbReference>
<comment type="similarity">
    <text evidence="1">Belongs to the carbon-nitrogen hydrolase superfamily. NIT1/NIT2 family.</text>
</comment>
<dbReference type="Proteomes" id="UP000219327">
    <property type="component" value="Unassembled WGS sequence"/>
</dbReference>
<comment type="catalytic activity">
    <reaction evidence="4">
        <text>a monoamide of a dicarboxylate + H2O = a dicarboxylate + NH4(+)</text>
        <dbReference type="Rhea" id="RHEA:11716"/>
        <dbReference type="ChEBI" id="CHEBI:15377"/>
        <dbReference type="ChEBI" id="CHEBI:28938"/>
        <dbReference type="ChEBI" id="CHEBI:28965"/>
        <dbReference type="ChEBI" id="CHEBI:77450"/>
        <dbReference type="EC" id="3.5.1.3"/>
    </reaction>
</comment>
<reference evidence="7 8" key="1">
    <citation type="submission" date="2017-08" db="EMBL/GenBank/DDBJ databases">
        <title>Fine stratification of microbial communities through a metagenomic profile of the photic zone.</title>
        <authorList>
            <person name="Haro-Moreno J.M."/>
            <person name="Lopez-Perez M."/>
            <person name="De La Torre J."/>
            <person name="Picazo A."/>
            <person name="Camacho A."/>
            <person name="Rodriguez-Valera F."/>
        </authorList>
    </citation>
    <scope>NUCLEOTIDE SEQUENCE [LARGE SCALE GENOMIC DNA]</scope>
    <source>
        <strain evidence="7">MED-G24</strain>
    </source>
</reference>
<dbReference type="InterPro" id="IPR052737">
    <property type="entry name" value="Omega-amidase_YafV"/>
</dbReference>
<dbReference type="Gene3D" id="3.60.110.10">
    <property type="entry name" value="Carbon-nitrogen hydrolase"/>
    <property type="match status" value="1"/>
</dbReference>
<evidence type="ECO:0000256" key="5">
    <source>
        <dbReference type="ARBA" id="ARBA00072139"/>
    </source>
</evidence>
<dbReference type="InterPro" id="IPR003010">
    <property type="entry name" value="C-N_Hydrolase"/>
</dbReference>
<dbReference type="GO" id="GO:0050152">
    <property type="term" value="F:omega-amidase activity"/>
    <property type="evidence" value="ECO:0007669"/>
    <property type="project" value="UniProtKB-EC"/>
</dbReference>
<dbReference type="GO" id="GO:0106008">
    <property type="term" value="F:2-oxoglutaramate amidase activity"/>
    <property type="evidence" value="ECO:0007669"/>
    <property type="project" value="TreeGrafter"/>
</dbReference>
<dbReference type="SUPFAM" id="SSF56317">
    <property type="entry name" value="Carbon-nitrogen hydrolase"/>
    <property type="match status" value="1"/>
</dbReference>
<evidence type="ECO:0000256" key="1">
    <source>
        <dbReference type="ARBA" id="ARBA00010613"/>
    </source>
</evidence>
<dbReference type="PROSITE" id="PS50263">
    <property type="entry name" value="CN_HYDROLASE"/>
    <property type="match status" value="1"/>
</dbReference>
<accession>A0A2A5WIG2</accession>
<evidence type="ECO:0000313" key="7">
    <source>
        <dbReference type="EMBL" id="PDH36279.1"/>
    </source>
</evidence>